<gene>
    <name evidence="2" type="ORF">CVIRNUC_002769</name>
</gene>
<dbReference type="PANTHER" id="PTHR33099:SF7">
    <property type="entry name" value="MYND-TYPE DOMAIN-CONTAINING PROTEIN"/>
    <property type="match status" value="1"/>
</dbReference>
<evidence type="ECO:0000256" key="1">
    <source>
        <dbReference type="SAM" id="MobiDB-lite"/>
    </source>
</evidence>
<evidence type="ECO:0000313" key="3">
    <source>
        <dbReference type="Proteomes" id="UP001314263"/>
    </source>
</evidence>
<evidence type="ECO:0008006" key="4">
    <source>
        <dbReference type="Google" id="ProtNLM"/>
    </source>
</evidence>
<sequence>MASKAVKTKKRPSYIESLEELLYELEHSGDFATQGVEKEHPSPGLWVNGVGYIAFPFLALQASQLKDVCEQAPFGRGEDTIVDTSIRNALQLSPDKFQLKNPEWAAFMERVTSKACDGLGVPPEAVTAELYKLVLYEAGSFFVPHRDTEKADGMFGTMVIVLPSIYKGGDLVIAHAGQTKTFGPSAEGFSSYWAAFYADCKHEIKPIKDGHRLCLIYNLVQSSTVLAARPPNRQQDVLRLLNIMQEWREDAAGPEKLIYQLGYMYSPDGIKAGLSALKGDDRAAAAVLHEAEEYGLNVCIATFNIMQAGWGDTEDDLEVINAEYDLTGFTTLNGTPKFYKSLHVNINDEVIPAMVEEDLERLIDWDENDVEEATGNQGATFGRSYSRACLVIWSPGKTKASVKAGHAAENVPGGAQEKLQSKRKATGMAELQNIPPLNVDPA</sequence>
<dbReference type="EMBL" id="CAUYUE010000004">
    <property type="protein sequence ID" value="CAK0760413.1"/>
    <property type="molecule type" value="Genomic_DNA"/>
</dbReference>
<protein>
    <recommendedName>
        <fullName evidence="4">Prolyl 4-hydroxylase alpha subunit Fe(2+) 2OG dioxygenase domain-containing protein</fullName>
    </recommendedName>
</protein>
<dbReference type="Proteomes" id="UP001314263">
    <property type="component" value="Unassembled WGS sequence"/>
</dbReference>
<evidence type="ECO:0000313" key="2">
    <source>
        <dbReference type="EMBL" id="CAK0760413.1"/>
    </source>
</evidence>
<dbReference type="Gene3D" id="2.60.120.620">
    <property type="entry name" value="q2cbj1_9rhob like domain"/>
    <property type="match status" value="1"/>
</dbReference>
<name>A0AAV1HZR2_9CHLO</name>
<dbReference type="AlphaFoldDB" id="A0AAV1HZR2"/>
<accession>A0AAV1HZR2</accession>
<comment type="caution">
    <text evidence="2">The sequence shown here is derived from an EMBL/GenBank/DDBJ whole genome shotgun (WGS) entry which is preliminary data.</text>
</comment>
<reference evidence="2 3" key="1">
    <citation type="submission" date="2023-10" db="EMBL/GenBank/DDBJ databases">
        <authorList>
            <person name="Maclean D."/>
            <person name="Macfadyen A."/>
        </authorList>
    </citation>
    <scope>NUCLEOTIDE SEQUENCE [LARGE SCALE GENOMIC DNA]</scope>
</reference>
<keyword evidence="3" id="KW-1185">Reference proteome</keyword>
<dbReference type="PANTHER" id="PTHR33099">
    <property type="entry name" value="FE2OG DIOXYGENASE DOMAIN-CONTAINING PROTEIN"/>
    <property type="match status" value="1"/>
</dbReference>
<proteinExistence type="predicted"/>
<feature type="region of interest" description="Disordered" evidence="1">
    <location>
        <begin position="411"/>
        <end position="442"/>
    </location>
</feature>
<organism evidence="2 3">
    <name type="scientific">Coccomyxa viridis</name>
    <dbReference type="NCBI Taxonomy" id="1274662"/>
    <lineage>
        <taxon>Eukaryota</taxon>
        <taxon>Viridiplantae</taxon>
        <taxon>Chlorophyta</taxon>
        <taxon>core chlorophytes</taxon>
        <taxon>Trebouxiophyceae</taxon>
        <taxon>Trebouxiophyceae incertae sedis</taxon>
        <taxon>Coccomyxaceae</taxon>
        <taxon>Coccomyxa</taxon>
    </lineage>
</organism>